<dbReference type="Proteomes" id="UP001162834">
    <property type="component" value="Chromosome"/>
</dbReference>
<dbReference type="AlphaFoldDB" id="A0A9E6XV90"/>
<dbReference type="Gene3D" id="1.10.3730.20">
    <property type="match status" value="2"/>
</dbReference>
<dbReference type="SUPFAM" id="SSF103481">
    <property type="entry name" value="Multidrug resistance efflux transporter EmrE"/>
    <property type="match status" value="1"/>
</dbReference>
<feature type="domain" description="EamA" evidence="3">
    <location>
        <begin position="142"/>
        <end position="272"/>
    </location>
</feature>
<dbReference type="EMBL" id="CP087164">
    <property type="protein sequence ID" value="UGS35014.1"/>
    <property type="molecule type" value="Genomic_DNA"/>
</dbReference>
<dbReference type="InterPro" id="IPR037185">
    <property type="entry name" value="EmrE-like"/>
</dbReference>
<keyword evidence="2" id="KW-0472">Membrane</keyword>
<gene>
    <name evidence="4" type="ORF">DSM104329_01398</name>
</gene>
<evidence type="ECO:0000313" key="5">
    <source>
        <dbReference type="Proteomes" id="UP001162834"/>
    </source>
</evidence>
<feature type="transmembrane region" description="Helical" evidence="2">
    <location>
        <begin position="228"/>
        <end position="249"/>
    </location>
</feature>
<evidence type="ECO:0000256" key="1">
    <source>
        <dbReference type="ARBA" id="ARBA00007362"/>
    </source>
</evidence>
<evidence type="ECO:0000259" key="3">
    <source>
        <dbReference type="Pfam" id="PF00892"/>
    </source>
</evidence>
<feature type="transmembrane region" description="Helical" evidence="2">
    <location>
        <begin position="33"/>
        <end position="51"/>
    </location>
</feature>
<accession>A0A9E6XV90</accession>
<keyword evidence="2" id="KW-0812">Transmembrane</keyword>
<evidence type="ECO:0000256" key="2">
    <source>
        <dbReference type="SAM" id="Phobius"/>
    </source>
</evidence>
<feature type="transmembrane region" description="Helical" evidence="2">
    <location>
        <begin position="256"/>
        <end position="273"/>
    </location>
</feature>
<dbReference type="KEGG" id="sbae:DSM104329_01398"/>
<name>A0A9E6XV90_9ACTN</name>
<reference evidence="4" key="1">
    <citation type="journal article" date="2022" name="Int. J. Syst. Evol. Microbiol.">
        <title>Pseudomonas aegrilactucae sp. nov. and Pseudomonas morbosilactucae sp. nov., pathogens causing bacterial rot of lettuce in Japan.</title>
        <authorList>
            <person name="Sawada H."/>
            <person name="Fujikawa T."/>
            <person name="Satou M."/>
        </authorList>
    </citation>
    <scope>NUCLEOTIDE SEQUENCE</scope>
    <source>
        <strain evidence="4">0166_1</strain>
    </source>
</reference>
<feature type="transmembrane region" description="Helical" evidence="2">
    <location>
        <begin position="142"/>
        <end position="158"/>
    </location>
</feature>
<dbReference type="Pfam" id="PF00892">
    <property type="entry name" value="EamA"/>
    <property type="match status" value="1"/>
</dbReference>
<feature type="transmembrane region" description="Helical" evidence="2">
    <location>
        <begin position="100"/>
        <end position="130"/>
    </location>
</feature>
<dbReference type="GO" id="GO:0016020">
    <property type="term" value="C:membrane"/>
    <property type="evidence" value="ECO:0007669"/>
    <property type="project" value="InterPro"/>
</dbReference>
<dbReference type="RefSeq" id="WP_259314678.1">
    <property type="nucleotide sequence ID" value="NZ_CP087164.1"/>
</dbReference>
<sequence>MPASALGLALSAAVVHALWNLLLARARDPQAAGAVAVVAGVAIWAPVALATGGMTTRALPYVPASAAFELAYWAMLGLAYRIGELSVTYPLARGMAPVLLLLAGLAGLGGAIGGLQVAGVALVAVGIVAVRGMRARGGVPEVALAAGIAACIASYTLIDRAALHHADPIAYLWLVLALTAPPYVVAMVRIRGREALRASITPAVVGTGIAMFGSYVLALAALQRASAAAVGAVRETSVVLVTAFAAAVLHEDVGPVRAAGAVLVTAGIVLIALG</sequence>
<keyword evidence="2" id="KW-1133">Transmembrane helix</keyword>
<keyword evidence="5" id="KW-1185">Reference proteome</keyword>
<feature type="transmembrane region" description="Helical" evidence="2">
    <location>
        <begin position="170"/>
        <end position="188"/>
    </location>
</feature>
<dbReference type="InterPro" id="IPR000620">
    <property type="entry name" value="EamA_dom"/>
</dbReference>
<protein>
    <recommendedName>
        <fullName evidence="3">EamA domain-containing protein</fullName>
    </recommendedName>
</protein>
<proteinExistence type="inferred from homology"/>
<organism evidence="4 5">
    <name type="scientific">Capillimicrobium parvum</name>
    <dbReference type="NCBI Taxonomy" id="2884022"/>
    <lineage>
        <taxon>Bacteria</taxon>
        <taxon>Bacillati</taxon>
        <taxon>Actinomycetota</taxon>
        <taxon>Thermoleophilia</taxon>
        <taxon>Solirubrobacterales</taxon>
        <taxon>Capillimicrobiaceae</taxon>
        <taxon>Capillimicrobium</taxon>
    </lineage>
</organism>
<feature type="transmembrane region" description="Helical" evidence="2">
    <location>
        <begin position="200"/>
        <end position="222"/>
    </location>
</feature>
<evidence type="ECO:0000313" key="4">
    <source>
        <dbReference type="EMBL" id="UGS35014.1"/>
    </source>
</evidence>
<comment type="similarity">
    <text evidence="1">Belongs to the EamA transporter family.</text>
</comment>